<evidence type="ECO:0000256" key="5">
    <source>
        <dbReference type="ARBA" id="ARBA00039938"/>
    </source>
</evidence>
<dbReference type="RefSeq" id="WP_009446241.1">
    <property type="nucleotide sequence ID" value="NZ_KQ959840.1"/>
</dbReference>
<evidence type="ECO:0000256" key="1">
    <source>
        <dbReference type="ARBA" id="ARBA00004496"/>
    </source>
</evidence>
<sequence>MRADSKTVLRQLKTAKGQLEGIIKMVEEDRYCIDISNQVLATRALLERVNRTIIEGHIEGCILDAAATGSDEERKEKMVELSNTIKKMMK</sequence>
<name>A0A133ZIU0_9FIRM</name>
<dbReference type="GO" id="GO:0046872">
    <property type="term" value="F:metal ion binding"/>
    <property type="evidence" value="ECO:0007669"/>
    <property type="project" value="UniProtKB-KW"/>
</dbReference>
<dbReference type="GO" id="GO:0045892">
    <property type="term" value="P:negative regulation of DNA-templated transcription"/>
    <property type="evidence" value="ECO:0007669"/>
    <property type="project" value="UniProtKB-ARBA"/>
</dbReference>
<dbReference type="Gene3D" id="1.20.58.1000">
    <property type="entry name" value="Metal-sensitive repressor, helix protomer"/>
    <property type="match status" value="1"/>
</dbReference>
<dbReference type="GO" id="GO:0003677">
    <property type="term" value="F:DNA binding"/>
    <property type="evidence" value="ECO:0007669"/>
    <property type="project" value="InterPro"/>
</dbReference>
<dbReference type="OrthoDB" id="9811244at2"/>
<dbReference type="PANTHER" id="PTHR33677">
    <property type="entry name" value="TRANSCRIPTIONAL REPRESSOR FRMR-RELATED"/>
    <property type="match status" value="1"/>
</dbReference>
<dbReference type="EMBL" id="LSDA01000113">
    <property type="protein sequence ID" value="KXB55366.1"/>
    <property type="molecule type" value="Genomic_DNA"/>
</dbReference>
<evidence type="ECO:0000313" key="7">
    <source>
        <dbReference type="EMBL" id="KXB55366.1"/>
    </source>
</evidence>
<dbReference type="CDD" id="cd10159">
    <property type="entry name" value="CsoR-like_DUF156_2"/>
    <property type="match status" value="1"/>
</dbReference>
<dbReference type="GO" id="GO:0005737">
    <property type="term" value="C:cytoplasm"/>
    <property type="evidence" value="ECO:0007669"/>
    <property type="project" value="UniProtKB-SubCell"/>
</dbReference>
<evidence type="ECO:0000256" key="2">
    <source>
        <dbReference type="ARBA" id="ARBA00011738"/>
    </source>
</evidence>
<organism evidence="7 8">
    <name type="scientific">Lachnoanaerobaculum saburreum</name>
    <dbReference type="NCBI Taxonomy" id="467210"/>
    <lineage>
        <taxon>Bacteria</taxon>
        <taxon>Bacillati</taxon>
        <taxon>Bacillota</taxon>
        <taxon>Clostridia</taxon>
        <taxon>Lachnospirales</taxon>
        <taxon>Lachnospiraceae</taxon>
        <taxon>Lachnoanaerobaculum</taxon>
    </lineage>
</organism>
<keyword evidence="4" id="KW-0479">Metal-binding</keyword>
<comment type="subcellular location">
    <subcellularLocation>
        <location evidence="1">Cytoplasm</location>
    </subcellularLocation>
</comment>
<keyword evidence="3" id="KW-0963">Cytoplasm</keyword>
<dbReference type="Pfam" id="PF02583">
    <property type="entry name" value="Trns_repr_metal"/>
    <property type="match status" value="1"/>
</dbReference>
<dbReference type="AlphaFoldDB" id="A0A133ZIU0"/>
<reference evidence="8" key="1">
    <citation type="submission" date="2016-01" db="EMBL/GenBank/DDBJ databases">
        <authorList>
            <person name="Mitreva M."/>
            <person name="Pepin K.H."/>
            <person name="Mihindukulasuriya K.A."/>
            <person name="Fulton R."/>
            <person name="Fronick C."/>
            <person name="O'Laughlin M."/>
            <person name="Miner T."/>
            <person name="Herter B."/>
            <person name="Rosa B.A."/>
            <person name="Cordes M."/>
            <person name="Tomlinson C."/>
            <person name="Wollam A."/>
            <person name="Palsikar V.B."/>
            <person name="Mardis E.R."/>
            <person name="Wilson R.K."/>
        </authorList>
    </citation>
    <scope>NUCLEOTIDE SEQUENCE [LARGE SCALE GENOMIC DNA]</scope>
    <source>
        <strain evidence="8">DNF00896</strain>
    </source>
</reference>
<dbReference type="InterPro" id="IPR003735">
    <property type="entry name" value="Metal_Tscrpt_repr"/>
</dbReference>
<keyword evidence="8" id="KW-1185">Reference proteome</keyword>
<dbReference type="InterPro" id="IPR038390">
    <property type="entry name" value="Metal_Tscrpt_repr_sf"/>
</dbReference>
<evidence type="ECO:0000256" key="4">
    <source>
        <dbReference type="ARBA" id="ARBA00022723"/>
    </source>
</evidence>
<dbReference type="PATRIC" id="fig|467210.3.peg.2149"/>
<evidence type="ECO:0000256" key="6">
    <source>
        <dbReference type="ARBA" id="ARBA00041544"/>
    </source>
</evidence>
<comment type="caution">
    <text evidence="7">The sequence shown here is derived from an EMBL/GenBank/DDBJ whole genome shotgun (WGS) entry which is preliminary data.</text>
</comment>
<proteinExistence type="predicted"/>
<gene>
    <name evidence="7" type="ORF">HMPREF1866_02171</name>
</gene>
<protein>
    <recommendedName>
        <fullName evidence="5">Copper-sensing transcriptional repressor CsoR</fullName>
    </recommendedName>
    <alternativeName>
        <fullName evidence="6">Copper-sensitive operon repressor</fullName>
    </alternativeName>
</protein>
<accession>A0A133ZIU0</accession>
<dbReference type="Proteomes" id="UP000070394">
    <property type="component" value="Unassembled WGS sequence"/>
</dbReference>
<evidence type="ECO:0000313" key="8">
    <source>
        <dbReference type="Proteomes" id="UP000070394"/>
    </source>
</evidence>
<comment type="subunit">
    <text evidence="2">Homodimer.</text>
</comment>
<evidence type="ECO:0000256" key="3">
    <source>
        <dbReference type="ARBA" id="ARBA00022490"/>
    </source>
</evidence>
<dbReference type="PANTHER" id="PTHR33677:SF4">
    <property type="entry name" value="COPPER-SENSING TRANSCRIPTIONAL REPRESSOR CSOR"/>
    <property type="match status" value="1"/>
</dbReference>
<dbReference type="STRING" id="467210.HMPREF1866_02171"/>